<dbReference type="InterPro" id="IPR036812">
    <property type="entry name" value="NAD(P)_OxRdtase_dom_sf"/>
</dbReference>
<dbReference type="Gene3D" id="3.20.20.100">
    <property type="entry name" value="NADP-dependent oxidoreductase domain"/>
    <property type="match status" value="1"/>
</dbReference>
<dbReference type="OrthoDB" id="416253at2759"/>
<evidence type="ECO:0000313" key="2">
    <source>
        <dbReference type="EMBL" id="KAF6174495.1"/>
    </source>
</evidence>
<comment type="caution">
    <text evidence="2">The sequence shown here is derived from an EMBL/GenBank/DDBJ whole genome shotgun (WGS) entry which is preliminary data.</text>
</comment>
<dbReference type="EMBL" id="JACGCM010000262">
    <property type="protein sequence ID" value="KAF6174495.1"/>
    <property type="molecule type" value="Genomic_DNA"/>
</dbReference>
<gene>
    <name evidence="2" type="ORF">GIB67_004689</name>
</gene>
<protein>
    <submittedName>
        <fullName evidence="2">Uncharacterized protein</fullName>
    </submittedName>
</protein>
<dbReference type="SUPFAM" id="SSF51430">
    <property type="entry name" value="NAD(P)-linked oxidoreductase"/>
    <property type="match status" value="1"/>
</dbReference>
<sequence>MVTSRRPTTEIQLDLSVELEQLTELRANLYAETEKRNELEPLQDTQQAPPTRDRDQFPETSQVSSQERLGPRGATGKAISRNILHEHQPSIHLSGEVQPEISRGHRFSKRQEKEQRPQPRILRLLGFIFKDGRMFKYIIDLESYKDDSYKKQLEVVQVEDQTEEKHLYHMYHSNMIEIHQITNSCRFKCSRLSECCDLTPQDKKAKLLPESSNCRLEISFEDYNISHVKFPHHDALVIMLKMKKFVMHTMMIDIGSGIEILFQSTINQMGLADQVIPNDTDISGDSPCFNQVEMNPVWQQKRLIELYTANGTNVTIYSTLGTKGTSWGSNRVMESEVLKGIAEAKGKTHVQVEFFFLLFNHRLNSIVHLRSALFHIVSIKVHNIVE</sequence>
<proteinExistence type="predicted"/>
<feature type="region of interest" description="Disordered" evidence="1">
    <location>
        <begin position="32"/>
        <end position="74"/>
    </location>
</feature>
<dbReference type="AlphaFoldDB" id="A0A7J7P4W9"/>
<evidence type="ECO:0000313" key="3">
    <source>
        <dbReference type="Proteomes" id="UP000541444"/>
    </source>
</evidence>
<dbReference type="InterPro" id="IPR020471">
    <property type="entry name" value="AKR"/>
</dbReference>
<organism evidence="2 3">
    <name type="scientific">Kingdonia uniflora</name>
    <dbReference type="NCBI Taxonomy" id="39325"/>
    <lineage>
        <taxon>Eukaryota</taxon>
        <taxon>Viridiplantae</taxon>
        <taxon>Streptophyta</taxon>
        <taxon>Embryophyta</taxon>
        <taxon>Tracheophyta</taxon>
        <taxon>Spermatophyta</taxon>
        <taxon>Magnoliopsida</taxon>
        <taxon>Ranunculales</taxon>
        <taxon>Circaeasteraceae</taxon>
        <taxon>Kingdonia</taxon>
    </lineage>
</organism>
<dbReference type="PANTHER" id="PTHR11732">
    <property type="entry name" value="ALDO/KETO REDUCTASE"/>
    <property type="match status" value="1"/>
</dbReference>
<name>A0A7J7P4W9_9MAGN</name>
<reference evidence="2 3" key="1">
    <citation type="journal article" date="2020" name="IScience">
        <title>Genome Sequencing of the Endangered Kingdonia uniflora (Circaeasteraceae, Ranunculales) Reveals Potential Mechanisms of Evolutionary Specialization.</title>
        <authorList>
            <person name="Sun Y."/>
            <person name="Deng T."/>
            <person name="Zhang A."/>
            <person name="Moore M.J."/>
            <person name="Landis J.B."/>
            <person name="Lin N."/>
            <person name="Zhang H."/>
            <person name="Zhang X."/>
            <person name="Huang J."/>
            <person name="Zhang X."/>
            <person name="Sun H."/>
            <person name="Wang H."/>
        </authorList>
    </citation>
    <scope>NUCLEOTIDE SEQUENCE [LARGE SCALE GENOMIC DNA]</scope>
    <source>
        <strain evidence="2">TB1705</strain>
        <tissue evidence="2">Leaf</tissue>
    </source>
</reference>
<dbReference type="PRINTS" id="PR00069">
    <property type="entry name" value="ALDKETRDTASE"/>
</dbReference>
<dbReference type="Proteomes" id="UP000541444">
    <property type="component" value="Unassembled WGS sequence"/>
</dbReference>
<keyword evidence="3" id="KW-1185">Reference proteome</keyword>
<dbReference type="GO" id="GO:0016491">
    <property type="term" value="F:oxidoreductase activity"/>
    <property type="evidence" value="ECO:0007669"/>
    <property type="project" value="InterPro"/>
</dbReference>
<feature type="region of interest" description="Disordered" evidence="1">
    <location>
        <begin position="86"/>
        <end position="115"/>
    </location>
</feature>
<feature type="compositionally biased region" description="Polar residues" evidence="1">
    <location>
        <begin position="58"/>
        <end position="67"/>
    </location>
</feature>
<accession>A0A7J7P4W9</accession>
<evidence type="ECO:0000256" key="1">
    <source>
        <dbReference type="SAM" id="MobiDB-lite"/>
    </source>
</evidence>